<evidence type="ECO:0000259" key="4">
    <source>
        <dbReference type="PROSITE" id="PS50932"/>
    </source>
</evidence>
<evidence type="ECO:0000313" key="6">
    <source>
        <dbReference type="Proteomes" id="UP000546464"/>
    </source>
</evidence>
<evidence type="ECO:0000256" key="2">
    <source>
        <dbReference type="ARBA" id="ARBA00023125"/>
    </source>
</evidence>
<dbReference type="InterPro" id="IPR028082">
    <property type="entry name" value="Peripla_BP_I"/>
</dbReference>
<comment type="caution">
    <text evidence="5">The sequence shown here is derived from an EMBL/GenBank/DDBJ whole genome shotgun (WGS) entry which is preliminary data.</text>
</comment>
<dbReference type="PANTHER" id="PTHR30146">
    <property type="entry name" value="LACI-RELATED TRANSCRIPTIONAL REPRESSOR"/>
    <property type="match status" value="1"/>
</dbReference>
<dbReference type="AlphaFoldDB" id="A0A842HHY1"/>
<evidence type="ECO:0000256" key="1">
    <source>
        <dbReference type="ARBA" id="ARBA00023015"/>
    </source>
</evidence>
<gene>
    <name evidence="5" type="ORF">H5P28_12840</name>
</gene>
<dbReference type="InterPro" id="IPR000843">
    <property type="entry name" value="HTH_LacI"/>
</dbReference>
<dbReference type="InterPro" id="IPR010982">
    <property type="entry name" value="Lambda_DNA-bd_dom_sf"/>
</dbReference>
<dbReference type="PANTHER" id="PTHR30146:SF109">
    <property type="entry name" value="HTH-TYPE TRANSCRIPTIONAL REGULATOR GALS"/>
    <property type="match status" value="1"/>
</dbReference>
<dbReference type="CDD" id="cd06267">
    <property type="entry name" value="PBP1_LacI_sugar_binding-like"/>
    <property type="match status" value="1"/>
</dbReference>
<dbReference type="Gene3D" id="3.40.50.2300">
    <property type="match status" value="2"/>
</dbReference>
<dbReference type="SUPFAM" id="SSF47413">
    <property type="entry name" value="lambda repressor-like DNA-binding domains"/>
    <property type="match status" value="1"/>
</dbReference>
<evidence type="ECO:0000313" key="5">
    <source>
        <dbReference type="EMBL" id="MBC2595147.1"/>
    </source>
</evidence>
<keyword evidence="6" id="KW-1185">Reference proteome</keyword>
<dbReference type="InterPro" id="IPR046335">
    <property type="entry name" value="LacI/GalR-like_sensor"/>
</dbReference>
<keyword evidence="2 5" id="KW-0238">DNA-binding</keyword>
<organism evidence="5 6">
    <name type="scientific">Ruficoccus amylovorans</name>
    <dbReference type="NCBI Taxonomy" id="1804625"/>
    <lineage>
        <taxon>Bacteria</taxon>
        <taxon>Pseudomonadati</taxon>
        <taxon>Verrucomicrobiota</taxon>
        <taxon>Opitutia</taxon>
        <taxon>Puniceicoccales</taxon>
        <taxon>Cerasicoccaceae</taxon>
        <taxon>Ruficoccus</taxon>
    </lineage>
</organism>
<dbReference type="GO" id="GO:0000976">
    <property type="term" value="F:transcription cis-regulatory region binding"/>
    <property type="evidence" value="ECO:0007669"/>
    <property type="project" value="TreeGrafter"/>
</dbReference>
<dbReference type="CDD" id="cd01392">
    <property type="entry name" value="HTH_LacI"/>
    <property type="match status" value="1"/>
</dbReference>
<keyword evidence="3" id="KW-0804">Transcription</keyword>
<feature type="domain" description="HTH lacI-type" evidence="4">
    <location>
        <begin position="9"/>
        <end position="63"/>
    </location>
</feature>
<dbReference type="SUPFAM" id="SSF53822">
    <property type="entry name" value="Periplasmic binding protein-like I"/>
    <property type="match status" value="1"/>
</dbReference>
<dbReference type="Pfam" id="PF13377">
    <property type="entry name" value="Peripla_BP_3"/>
    <property type="match status" value="1"/>
</dbReference>
<dbReference type="PROSITE" id="PS50932">
    <property type="entry name" value="HTH_LACI_2"/>
    <property type="match status" value="1"/>
</dbReference>
<dbReference type="Pfam" id="PF00356">
    <property type="entry name" value="LacI"/>
    <property type="match status" value="1"/>
</dbReference>
<dbReference type="RefSeq" id="WP_185676110.1">
    <property type="nucleotide sequence ID" value="NZ_JACHVB010000035.1"/>
</dbReference>
<dbReference type="EMBL" id="JACHVB010000035">
    <property type="protein sequence ID" value="MBC2595147.1"/>
    <property type="molecule type" value="Genomic_DNA"/>
</dbReference>
<keyword evidence="1" id="KW-0805">Transcription regulation</keyword>
<reference evidence="5 6" key="1">
    <citation type="submission" date="2020-07" db="EMBL/GenBank/DDBJ databases">
        <authorList>
            <person name="Feng X."/>
        </authorList>
    </citation>
    <scope>NUCLEOTIDE SEQUENCE [LARGE SCALE GENOMIC DNA]</scope>
    <source>
        <strain evidence="5 6">JCM31066</strain>
    </source>
</reference>
<dbReference type="SMART" id="SM00354">
    <property type="entry name" value="HTH_LACI"/>
    <property type="match status" value="1"/>
</dbReference>
<protein>
    <submittedName>
        <fullName evidence="5">LacI family DNA-binding transcriptional regulator</fullName>
    </submittedName>
</protein>
<dbReference type="GO" id="GO:0003700">
    <property type="term" value="F:DNA-binding transcription factor activity"/>
    <property type="evidence" value="ECO:0007669"/>
    <property type="project" value="TreeGrafter"/>
</dbReference>
<name>A0A842HHY1_9BACT</name>
<sequence length="347" mass="38365">MSTRPSKPATAAALARHLGLSRWTVSRVLNGHPGVLPATVERVQQAMEELGYQPNALARGLRGGKTGTIGICFQEIESPILVRKSTILQNLLREQGRHTLIELTDGNPGLEERIVGHFLSMRVDGIVLIGSRLSEEDPSLRHAREQGTPVVWIDPEKARVERRVTLDRAYSMKLALEHLYGLGHRRFVNLGIDPTDANGSVKFQGLKRTCSRLGLDWERDFSHFYVEGWQQHDYAFGERLAGVFAASAPSATAAVVLNDRVAIGLMHRLRRKGWDFPKNLSIVSYDNNDMAAYACPPLTTIDQRVESMMEAAVEMLDALVEGGEAAAALKPRSVRPTLVERESTAQA</sequence>
<accession>A0A842HHY1</accession>
<dbReference type="Proteomes" id="UP000546464">
    <property type="component" value="Unassembled WGS sequence"/>
</dbReference>
<dbReference type="Gene3D" id="1.10.260.40">
    <property type="entry name" value="lambda repressor-like DNA-binding domains"/>
    <property type="match status" value="1"/>
</dbReference>
<evidence type="ECO:0000256" key="3">
    <source>
        <dbReference type="ARBA" id="ARBA00023163"/>
    </source>
</evidence>
<proteinExistence type="predicted"/>